<dbReference type="FunFam" id="2.40.30.30:FF:000003">
    <property type="entry name" value="Riboflavin biosynthesis protein"/>
    <property type="match status" value="1"/>
</dbReference>
<evidence type="ECO:0000256" key="3">
    <source>
        <dbReference type="ARBA" id="ARBA00005201"/>
    </source>
</evidence>
<dbReference type="UniPathway" id="UPA00277">
    <property type="reaction ID" value="UER00407"/>
</dbReference>
<organism evidence="17 18">
    <name type="scientific">Thermodesulfobacterium geofontis</name>
    <dbReference type="NCBI Taxonomy" id="1295609"/>
    <lineage>
        <taxon>Bacteria</taxon>
        <taxon>Pseudomonadati</taxon>
        <taxon>Thermodesulfobacteriota</taxon>
        <taxon>Thermodesulfobacteria</taxon>
        <taxon>Thermodesulfobacteriales</taxon>
        <taxon>Thermodesulfobacteriaceae</taxon>
        <taxon>Thermodesulfobacterium</taxon>
    </lineage>
</organism>
<dbReference type="EC" id="2.7.1.26" evidence="15"/>
<dbReference type="EC" id="2.7.7.2" evidence="15"/>
<feature type="domain" description="Riboflavin kinase" evidence="16">
    <location>
        <begin position="203"/>
        <end position="327"/>
    </location>
</feature>
<keyword evidence="6 15" id="KW-0808">Transferase</keyword>
<dbReference type="Gene3D" id="3.40.50.620">
    <property type="entry name" value="HUPs"/>
    <property type="match status" value="1"/>
</dbReference>
<evidence type="ECO:0000256" key="9">
    <source>
        <dbReference type="ARBA" id="ARBA00022777"/>
    </source>
</evidence>
<dbReference type="Pfam" id="PF01687">
    <property type="entry name" value="Flavokinase"/>
    <property type="match status" value="1"/>
</dbReference>
<keyword evidence="8 15" id="KW-0547">Nucleotide-binding</keyword>
<dbReference type="InterPro" id="IPR015865">
    <property type="entry name" value="Riboflavin_kinase_bac/euk"/>
</dbReference>
<keyword evidence="12" id="KW-0511">Multifunctional enzyme</keyword>
<keyword evidence="4 15" id="KW-0285">Flavoprotein</keyword>
<dbReference type="GO" id="GO:0005524">
    <property type="term" value="F:ATP binding"/>
    <property type="evidence" value="ECO:0007669"/>
    <property type="project" value="UniProtKB-UniRule"/>
</dbReference>
<dbReference type="GO" id="GO:0009231">
    <property type="term" value="P:riboflavin biosynthetic process"/>
    <property type="evidence" value="ECO:0007669"/>
    <property type="project" value="InterPro"/>
</dbReference>
<evidence type="ECO:0000256" key="4">
    <source>
        <dbReference type="ARBA" id="ARBA00022630"/>
    </source>
</evidence>
<evidence type="ECO:0000256" key="7">
    <source>
        <dbReference type="ARBA" id="ARBA00022695"/>
    </source>
</evidence>
<dbReference type="SUPFAM" id="SSF82114">
    <property type="entry name" value="Riboflavin kinase-like"/>
    <property type="match status" value="1"/>
</dbReference>
<dbReference type="InterPro" id="IPR002606">
    <property type="entry name" value="Riboflavin_kinase_bac"/>
</dbReference>
<dbReference type="SMART" id="SM00904">
    <property type="entry name" value="Flavokinase"/>
    <property type="match status" value="1"/>
</dbReference>
<dbReference type="PIRSF" id="PIRSF004491">
    <property type="entry name" value="FAD_Synth"/>
    <property type="match status" value="1"/>
</dbReference>
<protein>
    <recommendedName>
        <fullName evidence="15">Riboflavin biosynthesis protein</fullName>
    </recommendedName>
    <domain>
        <recommendedName>
            <fullName evidence="15">Riboflavin kinase</fullName>
            <ecNumber evidence="15">2.7.1.26</ecNumber>
        </recommendedName>
        <alternativeName>
            <fullName evidence="15">Flavokinase</fullName>
        </alternativeName>
    </domain>
    <domain>
        <recommendedName>
            <fullName evidence="15">FMN adenylyltransferase</fullName>
            <ecNumber evidence="15">2.7.7.2</ecNumber>
        </recommendedName>
        <alternativeName>
            <fullName evidence="15">FAD pyrophosphorylase</fullName>
        </alternativeName>
        <alternativeName>
            <fullName evidence="15">FAD synthase</fullName>
        </alternativeName>
    </domain>
</protein>
<keyword evidence="10 15" id="KW-0274">FAD</keyword>
<dbReference type="NCBIfam" id="NF004160">
    <property type="entry name" value="PRK05627.1-3"/>
    <property type="match status" value="1"/>
</dbReference>
<comment type="caution">
    <text evidence="17">The sequence shown here is derived from an EMBL/GenBank/DDBJ whole genome shotgun (WGS) entry which is preliminary data.</text>
</comment>
<dbReference type="InterPro" id="IPR015864">
    <property type="entry name" value="FAD_synthase"/>
</dbReference>
<evidence type="ECO:0000256" key="10">
    <source>
        <dbReference type="ARBA" id="ARBA00022827"/>
    </source>
</evidence>
<dbReference type="InterPro" id="IPR023468">
    <property type="entry name" value="Riboflavin_kinase"/>
</dbReference>
<dbReference type="GO" id="GO:0006747">
    <property type="term" value="P:FAD biosynthetic process"/>
    <property type="evidence" value="ECO:0007669"/>
    <property type="project" value="UniProtKB-UniRule"/>
</dbReference>
<dbReference type="SUPFAM" id="SSF52374">
    <property type="entry name" value="Nucleotidylyl transferase"/>
    <property type="match status" value="1"/>
</dbReference>
<sequence length="327" mass="37545">MLLGRMTPFIYSIAFLILWRERLKIYTPKDLPLPFETVITIGSFDGIHLGHKALFEETKNLAYLLNIKPAIVSFDPHPRMVLFPESNLKLLTTLEEKLYLLSKLEIENLILIPFTKAFSELSHDLFVQEYIVDKLKAKGIIVGFNFRFGKNKRGDIDYLNKIAQKYNFIVKAIPPVTLNNIIISSSKIRNFIEMGQIEEANKLLGRPYFIMGKVIKGKGRGKNLGFPTANIEVSPIKLLPPAGVYAVWVTLNNEKLKGALNIGKRPTFEEKEISVEVHIFNFNKNIYGETLKIELIKRIREEKKFSSADELKDQIKKDCKLIEQILH</sequence>
<comment type="function">
    <text evidence="1">Catalyzes the phosphorylation of riboflavin to FMN followed by the adenylation of FMN to FAD.</text>
</comment>
<dbReference type="Pfam" id="PF06574">
    <property type="entry name" value="FAD_syn"/>
    <property type="match status" value="1"/>
</dbReference>
<proteinExistence type="inferred from homology"/>
<dbReference type="UniPathway" id="UPA00276">
    <property type="reaction ID" value="UER00406"/>
</dbReference>
<evidence type="ECO:0000256" key="14">
    <source>
        <dbReference type="ARBA" id="ARBA00049494"/>
    </source>
</evidence>
<evidence type="ECO:0000256" key="8">
    <source>
        <dbReference type="ARBA" id="ARBA00022741"/>
    </source>
</evidence>
<dbReference type="InterPro" id="IPR014729">
    <property type="entry name" value="Rossmann-like_a/b/a_fold"/>
</dbReference>
<accession>A0A2N7PNN2</accession>
<dbReference type="FunFam" id="3.40.50.620:FF:000021">
    <property type="entry name" value="Riboflavin biosynthesis protein"/>
    <property type="match status" value="1"/>
</dbReference>
<dbReference type="PANTHER" id="PTHR22749">
    <property type="entry name" value="RIBOFLAVIN KINASE/FMN ADENYLYLTRANSFERASE"/>
    <property type="match status" value="1"/>
</dbReference>
<evidence type="ECO:0000313" key="18">
    <source>
        <dbReference type="Proteomes" id="UP000235460"/>
    </source>
</evidence>
<dbReference type="NCBIfam" id="TIGR00083">
    <property type="entry name" value="ribF"/>
    <property type="match status" value="1"/>
</dbReference>
<comment type="pathway">
    <text evidence="3 15">Cofactor biosynthesis; FMN biosynthesis; FMN from riboflavin (ATP route): step 1/1.</text>
</comment>
<evidence type="ECO:0000256" key="15">
    <source>
        <dbReference type="PIRNR" id="PIRNR004491"/>
    </source>
</evidence>
<reference evidence="17 18" key="1">
    <citation type="submission" date="2018-01" db="EMBL/GenBank/DDBJ databases">
        <title>Metagenomic assembled genomes from two thermal pools in the Uzon Caldera, Kamchatka, Russia.</title>
        <authorList>
            <person name="Wilkins L."/>
            <person name="Ettinger C."/>
        </authorList>
    </citation>
    <scope>NUCLEOTIDE SEQUENCE [LARGE SCALE GENOMIC DNA]</scope>
    <source>
        <strain evidence="17">ZAV-08</strain>
    </source>
</reference>
<keyword evidence="5 15" id="KW-0288">FMN</keyword>
<evidence type="ECO:0000256" key="2">
    <source>
        <dbReference type="ARBA" id="ARBA00004726"/>
    </source>
</evidence>
<dbReference type="InterPro" id="IPR023465">
    <property type="entry name" value="Riboflavin_kinase_dom_sf"/>
</dbReference>
<comment type="catalytic activity">
    <reaction evidence="13 15">
        <text>riboflavin + ATP = FMN + ADP + H(+)</text>
        <dbReference type="Rhea" id="RHEA:14357"/>
        <dbReference type="ChEBI" id="CHEBI:15378"/>
        <dbReference type="ChEBI" id="CHEBI:30616"/>
        <dbReference type="ChEBI" id="CHEBI:57986"/>
        <dbReference type="ChEBI" id="CHEBI:58210"/>
        <dbReference type="ChEBI" id="CHEBI:456216"/>
        <dbReference type="EC" id="2.7.1.26"/>
    </reaction>
</comment>
<dbReference type="EMBL" id="PNIK01000057">
    <property type="protein sequence ID" value="PMP67202.1"/>
    <property type="molecule type" value="Genomic_DNA"/>
</dbReference>
<keyword evidence="7 15" id="KW-0548">Nucleotidyltransferase</keyword>
<gene>
    <name evidence="17" type="ORF">C0190_03800</name>
</gene>
<comment type="pathway">
    <text evidence="2 15">Cofactor biosynthesis; FAD biosynthesis; FAD from FMN: step 1/1.</text>
</comment>
<evidence type="ECO:0000256" key="5">
    <source>
        <dbReference type="ARBA" id="ARBA00022643"/>
    </source>
</evidence>
<dbReference type="AlphaFoldDB" id="A0A2N7PNN2"/>
<evidence type="ECO:0000256" key="11">
    <source>
        <dbReference type="ARBA" id="ARBA00022840"/>
    </source>
</evidence>
<comment type="catalytic activity">
    <reaction evidence="14 15">
        <text>FMN + ATP + H(+) = FAD + diphosphate</text>
        <dbReference type="Rhea" id="RHEA:17237"/>
        <dbReference type="ChEBI" id="CHEBI:15378"/>
        <dbReference type="ChEBI" id="CHEBI:30616"/>
        <dbReference type="ChEBI" id="CHEBI:33019"/>
        <dbReference type="ChEBI" id="CHEBI:57692"/>
        <dbReference type="ChEBI" id="CHEBI:58210"/>
        <dbReference type="EC" id="2.7.7.2"/>
    </reaction>
</comment>
<evidence type="ECO:0000256" key="6">
    <source>
        <dbReference type="ARBA" id="ARBA00022679"/>
    </source>
</evidence>
<dbReference type="PANTHER" id="PTHR22749:SF6">
    <property type="entry name" value="RIBOFLAVIN KINASE"/>
    <property type="match status" value="1"/>
</dbReference>
<dbReference type="GO" id="GO:0009398">
    <property type="term" value="P:FMN biosynthetic process"/>
    <property type="evidence" value="ECO:0007669"/>
    <property type="project" value="UniProtKB-UniRule"/>
</dbReference>
<keyword evidence="9 15" id="KW-0418">Kinase</keyword>
<name>A0A2N7PNN2_9BACT</name>
<dbReference type="GO" id="GO:0003919">
    <property type="term" value="F:FMN adenylyltransferase activity"/>
    <property type="evidence" value="ECO:0007669"/>
    <property type="project" value="UniProtKB-UniRule"/>
</dbReference>
<evidence type="ECO:0000256" key="12">
    <source>
        <dbReference type="ARBA" id="ARBA00023268"/>
    </source>
</evidence>
<dbReference type="CDD" id="cd02064">
    <property type="entry name" value="FAD_synthetase_N"/>
    <property type="match status" value="1"/>
</dbReference>
<evidence type="ECO:0000256" key="13">
    <source>
        <dbReference type="ARBA" id="ARBA00047880"/>
    </source>
</evidence>
<evidence type="ECO:0000259" key="16">
    <source>
        <dbReference type="SMART" id="SM00904"/>
    </source>
</evidence>
<dbReference type="Proteomes" id="UP000235460">
    <property type="component" value="Unassembled WGS sequence"/>
</dbReference>
<evidence type="ECO:0000313" key="17">
    <source>
        <dbReference type="EMBL" id="PMP67202.1"/>
    </source>
</evidence>
<evidence type="ECO:0000256" key="1">
    <source>
        <dbReference type="ARBA" id="ARBA00002121"/>
    </source>
</evidence>
<dbReference type="NCBIfam" id="NF004162">
    <property type="entry name" value="PRK05627.1-5"/>
    <property type="match status" value="1"/>
</dbReference>
<comment type="similarity">
    <text evidence="15">Belongs to the ribF family.</text>
</comment>
<dbReference type="GO" id="GO:0008531">
    <property type="term" value="F:riboflavin kinase activity"/>
    <property type="evidence" value="ECO:0007669"/>
    <property type="project" value="UniProtKB-UniRule"/>
</dbReference>
<keyword evidence="11 15" id="KW-0067">ATP-binding</keyword>
<dbReference type="Gene3D" id="2.40.30.30">
    <property type="entry name" value="Riboflavin kinase-like"/>
    <property type="match status" value="1"/>
</dbReference>